<accession>A0A8J8SVC9</accession>
<gene>
    <name evidence="1" type="ORF">FGO68_gene8673</name>
</gene>
<protein>
    <recommendedName>
        <fullName evidence="3">GAF domain-containing protein</fullName>
    </recommendedName>
</protein>
<evidence type="ECO:0008006" key="3">
    <source>
        <dbReference type="Google" id="ProtNLM"/>
    </source>
</evidence>
<organism evidence="1 2">
    <name type="scientific">Halteria grandinella</name>
    <dbReference type="NCBI Taxonomy" id="5974"/>
    <lineage>
        <taxon>Eukaryota</taxon>
        <taxon>Sar</taxon>
        <taxon>Alveolata</taxon>
        <taxon>Ciliophora</taxon>
        <taxon>Intramacronucleata</taxon>
        <taxon>Spirotrichea</taxon>
        <taxon>Stichotrichia</taxon>
        <taxon>Sporadotrichida</taxon>
        <taxon>Halteriidae</taxon>
        <taxon>Halteria</taxon>
    </lineage>
</organism>
<dbReference type="SUPFAM" id="SSF55781">
    <property type="entry name" value="GAF domain-like"/>
    <property type="match status" value="1"/>
</dbReference>
<comment type="caution">
    <text evidence="1">The sequence shown here is derived from an EMBL/GenBank/DDBJ whole genome shotgun (WGS) entry which is preliminary data.</text>
</comment>
<name>A0A8J8SVC9_HALGN</name>
<proteinExistence type="predicted"/>
<reference evidence="1" key="1">
    <citation type="submission" date="2019-06" db="EMBL/GenBank/DDBJ databases">
        <authorList>
            <person name="Zheng W."/>
        </authorList>
    </citation>
    <scope>NUCLEOTIDE SEQUENCE</scope>
    <source>
        <strain evidence="1">QDHG01</strain>
    </source>
</reference>
<dbReference type="AlphaFoldDB" id="A0A8J8SVC9"/>
<dbReference type="Gene3D" id="3.30.450.40">
    <property type="match status" value="1"/>
</dbReference>
<dbReference type="Proteomes" id="UP000785679">
    <property type="component" value="Unassembled WGS sequence"/>
</dbReference>
<evidence type="ECO:0000313" key="1">
    <source>
        <dbReference type="EMBL" id="TNV72080.1"/>
    </source>
</evidence>
<evidence type="ECO:0000313" key="2">
    <source>
        <dbReference type="Proteomes" id="UP000785679"/>
    </source>
</evidence>
<dbReference type="EMBL" id="RRYP01024389">
    <property type="protein sequence ID" value="TNV72080.1"/>
    <property type="molecule type" value="Genomic_DNA"/>
</dbReference>
<sequence length="193" mass="21191">MVETGASGLSSQLKLEKYSHCHTDLEQSLAKLGPSATEPQKQKALCDILASAFKGSWNFVGFYDLRPEIHPGKVFIGEYVSEAVFPCGEIDLGKGQCGLCARDERVMIAHDVSKLDNYIACDDDTKSEIVLPCFQYTSVENDDDDFSGDAGGTGGKSKVRKLRTLLDIDSIHIGTFDETDQKCLERLIGLIYN</sequence>
<keyword evidence="2" id="KW-1185">Reference proteome</keyword>
<dbReference type="InterPro" id="IPR029016">
    <property type="entry name" value="GAF-like_dom_sf"/>
</dbReference>
<dbReference type="OrthoDB" id="15735at2759"/>